<accession>A0AAE3SLD5</accession>
<gene>
    <name evidence="1" type="ORF">OM074_17005</name>
</gene>
<comment type="caution">
    <text evidence="1">The sequence shown here is derived from an EMBL/GenBank/DDBJ whole genome shotgun (WGS) entry which is preliminary data.</text>
</comment>
<reference evidence="1" key="1">
    <citation type="submission" date="2022-10" db="EMBL/GenBank/DDBJ databases">
        <authorList>
            <person name="Yu W.X."/>
        </authorList>
    </citation>
    <scope>NUCLEOTIDE SEQUENCE</scope>
    <source>
        <strain evidence="1">D04</strain>
    </source>
</reference>
<protein>
    <submittedName>
        <fullName evidence="1">Uncharacterized protein</fullName>
    </submittedName>
</protein>
<dbReference type="EMBL" id="JAPDPI010000043">
    <property type="protein sequence ID" value="MCW3807339.1"/>
    <property type="molecule type" value="Genomic_DNA"/>
</dbReference>
<evidence type="ECO:0000313" key="1">
    <source>
        <dbReference type="EMBL" id="MCW3807339.1"/>
    </source>
</evidence>
<dbReference type="AlphaFoldDB" id="A0AAE3SLD5"/>
<organism evidence="1 2">
    <name type="scientific">Plebeiibacterium marinum</name>
    <dbReference type="NCBI Taxonomy" id="2992111"/>
    <lineage>
        <taxon>Bacteria</taxon>
        <taxon>Pseudomonadati</taxon>
        <taxon>Bacteroidota</taxon>
        <taxon>Bacteroidia</taxon>
        <taxon>Marinilabiliales</taxon>
        <taxon>Marinilabiliaceae</taxon>
        <taxon>Plebeiibacterium</taxon>
    </lineage>
</organism>
<keyword evidence="2" id="KW-1185">Reference proteome</keyword>
<sequence length="147" mass="17703">MEVLKKETFRCNHQLRNNHAYISTEKCNNQNVEFKYEEKQGRTCVFISSALLKENNYRLNIKGACLSLIIYERREIVKPRYFRLLDKTINEKSTYDRLKSFKYKLPQDIYMISNVSWDKEMMRLEVVLQTDEINVRNCSRIKDCDTL</sequence>
<dbReference type="Proteomes" id="UP001207408">
    <property type="component" value="Unassembled WGS sequence"/>
</dbReference>
<proteinExistence type="predicted"/>
<name>A0AAE3SLD5_9BACT</name>
<dbReference type="RefSeq" id="WP_301201642.1">
    <property type="nucleotide sequence ID" value="NZ_JAPDPI010000043.1"/>
</dbReference>
<evidence type="ECO:0000313" key="2">
    <source>
        <dbReference type="Proteomes" id="UP001207408"/>
    </source>
</evidence>